<sequence>MLGTGLNFSRGRGEDRFYNPPQVRRSLQTAENDRIRRAHSDVASSRSSPAVVREKPVDSVDKKRDNRVGSEETKKVVAVPSCEPDVKRLSNLERFLQSITPSVSAQHLSKRTARSFRMGNDEVPPYFVLGDLWESFREWSAYGAGVPLVLNDKDSVVQYYVPYLSGIQIYVQTVNPSVKSRQLGDDSDSDFRDSSSDGSSDCEPVRGLKYGREQRNLPRLSDDVSNWMDGLSLRNQHTLPQDGFSSDDGESVNSQGYLLFEYLERDPPYGREPLVDKIMDLAFRFPQLLTLRSCDILPSSWISVAWYPIYRIPMGPTLKDLDACFLSYHSLYTPMGGSQRVQAPVPSYPTEMDNVPKMSLPVFGLASYKFKGPLWTPSGGYERQLSTSLLQNADKWLRLLQVSHPDFLFFSR</sequence>
<dbReference type="STRING" id="3827.A0A1S2Y1J9"/>
<dbReference type="PANTHER" id="PTHR31343">
    <property type="entry name" value="T15D22.8"/>
    <property type="match status" value="1"/>
</dbReference>
<dbReference type="eggNOG" id="ENOG502QS06">
    <property type="taxonomic scope" value="Eukaryota"/>
</dbReference>
<feature type="compositionally biased region" description="Low complexity" evidence="1">
    <location>
        <begin position="41"/>
        <end position="51"/>
    </location>
</feature>
<accession>A0A1S2Y1J9</accession>
<feature type="region of interest" description="Disordered" evidence="1">
    <location>
        <begin position="1"/>
        <end position="72"/>
    </location>
</feature>
<name>A0A1S2Y1J9_CICAR</name>
<dbReference type="Pfam" id="PF05623">
    <property type="entry name" value="DUF789"/>
    <property type="match status" value="1"/>
</dbReference>
<protein>
    <submittedName>
        <fullName evidence="3">Uncharacterized protein LOC101515007</fullName>
    </submittedName>
</protein>
<dbReference type="Proteomes" id="UP000087171">
    <property type="component" value="Chromosome Ca4"/>
</dbReference>
<gene>
    <name evidence="3" type="primary">LOC101515007</name>
</gene>
<dbReference type="GeneID" id="101515007"/>
<feature type="region of interest" description="Disordered" evidence="1">
    <location>
        <begin position="179"/>
        <end position="208"/>
    </location>
</feature>
<dbReference type="PaxDb" id="3827-XP_004497057.1"/>
<dbReference type="InterPro" id="IPR008507">
    <property type="entry name" value="DUF789"/>
</dbReference>
<dbReference type="OrthoDB" id="784906at2759"/>
<dbReference type="AlphaFoldDB" id="A0A1S2Y1J9"/>
<keyword evidence="2" id="KW-1185">Reference proteome</keyword>
<dbReference type="KEGG" id="cam:101515007"/>
<reference evidence="2" key="1">
    <citation type="journal article" date="2013" name="Nat. Biotechnol.">
        <title>Draft genome sequence of chickpea (Cicer arietinum) provides a resource for trait improvement.</title>
        <authorList>
            <person name="Varshney R.K."/>
            <person name="Song C."/>
            <person name="Saxena R.K."/>
            <person name="Azam S."/>
            <person name="Yu S."/>
            <person name="Sharpe A.G."/>
            <person name="Cannon S."/>
            <person name="Baek J."/>
            <person name="Rosen B.D."/>
            <person name="Tar'an B."/>
            <person name="Millan T."/>
            <person name="Zhang X."/>
            <person name="Ramsay L.D."/>
            <person name="Iwata A."/>
            <person name="Wang Y."/>
            <person name="Nelson W."/>
            <person name="Farmer A.D."/>
            <person name="Gaur P.M."/>
            <person name="Soderlund C."/>
            <person name="Penmetsa R.V."/>
            <person name="Xu C."/>
            <person name="Bharti A.K."/>
            <person name="He W."/>
            <person name="Winter P."/>
            <person name="Zhao S."/>
            <person name="Hane J.K."/>
            <person name="Carrasquilla-Garcia N."/>
            <person name="Condie J.A."/>
            <person name="Upadhyaya H.D."/>
            <person name="Luo M.C."/>
            <person name="Thudi M."/>
            <person name="Gowda C.L."/>
            <person name="Singh N.P."/>
            <person name="Lichtenzveig J."/>
            <person name="Gali K.K."/>
            <person name="Rubio J."/>
            <person name="Nadarajan N."/>
            <person name="Dolezel J."/>
            <person name="Bansal K.C."/>
            <person name="Xu X."/>
            <person name="Edwards D."/>
            <person name="Zhang G."/>
            <person name="Kahl G."/>
            <person name="Gil J."/>
            <person name="Singh K.B."/>
            <person name="Datta S.K."/>
            <person name="Jackson S.A."/>
            <person name="Wang J."/>
            <person name="Cook D.R."/>
        </authorList>
    </citation>
    <scope>NUCLEOTIDE SEQUENCE [LARGE SCALE GENOMIC DNA]</scope>
    <source>
        <strain evidence="2">cv. CDC Frontier</strain>
    </source>
</reference>
<feature type="compositionally biased region" description="Basic and acidic residues" evidence="1">
    <location>
        <begin position="52"/>
        <end position="72"/>
    </location>
</feature>
<evidence type="ECO:0000313" key="3">
    <source>
        <dbReference type="RefSeq" id="XP_004497057.1"/>
    </source>
</evidence>
<evidence type="ECO:0000256" key="1">
    <source>
        <dbReference type="SAM" id="MobiDB-lite"/>
    </source>
</evidence>
<feature type="compositionally biased region" description="Basic and acidic residues" evidence="1">
    <location>
        <begin position="31"/>
        <end position="40"/>
    </location>
</feature>
<proteinExistence type="predicted"/>
<dbReference type="PANTHER" id="PTHR31343:SF42">
    <property type="entry name" value="T15D22.8"/>
    <property type="match status" value="1"/>
</dbReference>
<organism evidence="2 3">
    <name type="scientific">Cicer arietinum</name>
    <name type="common">Chickpea</name>
    <name type="synonym">Garbanzo</name>
    <dbReference type="NCBI Taxonomy" id="3827"/>
    <lineage>
        <taxon>Eukaryota</taxon>
        <taxon>Viridiplantae</taxon>
        <taxon>Streptophyta</taxon>
        <taxon>Embryophyta</taxon>
        <taxon>Tracheophyta</taxon>
        <taxon>Spermatophyta</taxon>
        <taxon>Magnoliopsida</taxon>
        <taxon>eudicotyledons</taxon>
        <taxon>Gunneridae</taxon>
        <taxon>Pentapetalae</taxon>
        <taxon>rosids</taxon>
        <taxon>fabids</taxon>
        <taxon>Fabales</taxon>
        <taxon>Fabaceae</taxon>
        <taxon>Papilionoideae</taxon>
        <taxon>50 kb inversion clade</taxon>
        <taxon>NPAAA clade</taxon>
        <taxon>Hologalegina</taxon>
        <taxon>IRL clade</taxon>
        <taxon>Cicereae</taxon>
        <taxon>Cicer</taxon>
    </lineage>
</organism>
<reference evidence="3" key="2">
    <citation type="submission" date="2025-08" db="UniProtKB">
        <authorList>
            <consortium name="RefSeq"/>
        </authorList>
    </citation>
    <scope>IDENTIFICATION</scope>
    <source>
        <tissue evidence="3">Etiolated seedlings</tissue>
    </source>
</reference>
<dbReference type="RefSeq" id="XP_004497057.1">
    <property type="nucleotide sequence ID" value="XM_004497000.3"/>
</dbReference>
<evidence type="ECO:0000313" key="2">
    <source>
        <dbReference type="Proteomes" id="UP000087171"/>
    </source>
</evidence>